<feature type="transmembrane region" description="Helical" evidence="6">
    <location>
        <begin position="153"/>
        <end position="174"/>
    </location>
</feature>
<feature type="transmembrane region" description="Helical" evidence="6">
    <location>
        <begin position="283"/>
        <end position="301"/>
    </location>
</feature>
<keyword evidence="5 6" id="KW-0472">Membrane</keyword>
<evidence type="ECO:0000256" key="4">
    <source>
        <dbReference type="ARBA" id="ARBA00022989"/>
    </source>
</evidence>
<reference evidence="8" key="1">
    <citation type="submission" date="2016-10" db="EMBL/GenBank/DDBJ databases">
        <authorList>
            <person name="Varghese N."/>
            <person name="Submissions S."/>
        </authorList>
    </citation>
    <scope>NUCLEOTIDE SEQUENCE [LARGE SCALE GENOMIC DNA]</scope>
    <source>
        <strain evidence="8">CGMCC 1.10119</strain>
    </source>
</reference>
<evidence type="ECO:0000256" key="5">
    <source>
        <dbReference type="ARBA" id="ARBA00023136"/>
    </source>
</evidence>
<dbReference type="PANTHER" id="PTHR21716">
    <property type="entry name" value="TRANSMEMBRANE PROTEIN"/>
    <property type="match status" value="1"/>
</dbReference>
<proteinExistence type="inferred from homology"/>
<feature type="transmembrane region" description="Helical" evidence="6">
    <location>
        <begin position="321"/>
        <end position="347"/>
    </location>
</feature>
<feature type="transmembrane region" description="Helical" evidence="6">
    <location>
        <begin position="23"/>
        <end position="56"/>
    </location>
</feature>
<comment type="subcellular location">
    <subcellularLocation>
        <location evidence="1">Membrane</location>
        <topology evidence="1">Multi-pass membrane protein</topology>
    </subcellularLocation>
</comment>
<feature type="transmembrane region" description="Helical" evidence="6">
    <location>
        <begin position="68"/>
        <end position="97"/>
    </location>
</feature>
<comment type="similarity">
    <text evidence="2">Belongs to the autoinducer-2 exporter (AI-2E) (TC 2.A.86) family.</text>
</comment>
<evidence type="ECO:0000256" key="2">
    <source>
        <dbReference type="ARBA" id="ARBA00009773"/>
    </source>
</evidence>
<keyword evidence="3 6" id="KW-0812">Transmembrane</keyword>
<sequence length="396" mass="42540">MQFGRVEEAMSVTTDEHTRIRRLWVTLGAVCALLLLAVVYSFIGTFVFGVFVYYAVRPIYRRLRGRVASPTLAAFLAMFLLVLPALVIVVATLSVAVEELSRFLQSRQLDGLQAQLAPSLNALVTDVDLEALLSGSLDTATLLQSLSVASQSISFVGLGALHLFVILAVAFYLLRDGPRLAALCHQCVPDATFSAYAHAVDRDLKNVYFGNIANAVFTGTIGAITYTLLNTVALDGLAIPYPALLGLLTGVASLIPVVGMKLVYIPVALYLAGLAVVRGQTEALWFVVTFALLSLVVVDTIPDIVLRPFVSGGTLHSGTLMLTYIFGSLLFGWYGIFLAPLLLVVVVEFVRVVLPTLYESWGEPVDVGQTSLLEPAWTERGGETGLESADGGSETH</sequence>
<name>A0A1G9TL96_9EURY</name>
<dbReference type="EMBL" id="FNHL01000002">
    <property type="protein sequence ID" value="SDM48599.1"/>
    <property type="molecule type" value="Genomic_DNA"/>
</dbReference>
<evidence type="ECO:0000256" key="6">
    <source>
        <dbReference type="SAM" id="Phobius"/>
    </source>
</evidence>
<keyword evidence="8" id="KW-1185">Reference proteome</keyword>
<gene>
    <name evidence="7" type="ORF">SAMN04487949_1822</name>
</gene>
<evidence type="ECO:0000313" key="8">
    <source>
        <dbReference type="Proteomes" id="UP000199451"/>
    </source>
</evidence>
<evidence type="ECO:0000256" key="1">
    <source>
        <dbReference type="ARBA" id="ARBA00004141"/>
    </source>
</evidence>
<evidence type="ECO:0000313" key="7">
    <source>
        <dbReference type="EMBL" id="SDM48599.1"/>
    </source>
</evidence>
<dbReference type="STRING" id="660521.SAMN04487949_1822"/>
<dbReference type="InterPro" id="IPR002549">
    <property type="entry name" value="AI-2E-like"/>
</dbReference>
<organism evidence="7 8">
    <name type="scientific">Halogranum gelatinilyticum</name>
    <dbReference type="NCBI Taxonomy" id="660521"/>
    <lineage>
        <taxon>Archaea</taxon>
        <taxon>Methanobacteriati</taxon>
        <taxon>Methanobacteriota</taxon>
        <taxon>Stenosarchaea group</taxon>
        <taxon>Halobacteria</taxon>
        <taxon>Halobacteriales</taxon>
        <taxon>Haloferacaceae</taxon>
    </lineage>
</organism>
<dbReference type="GO" id="GO:0016020">
    <property type="term" value="C:membrane"/>
    <property type="evidence" value="ECO:0007669"/>
    <property type="project" value="UniProtKB-SubCell"/>
</dbReference>
<protein>
    <submittedName>
        <fullName evidence="7">Predicted PurR-regulated permease PerM</fullName>
    </submittedName>
</protein>
<dbReference type="AlphaFoldDB" id="A0A1G9TL96"/>
<evidence type="ECO:0000256" key="3">
    <source>
        <dbReference type="ARBA" id="ARBA00022692"/>
    </source>
</evidence>
<keyword evidence="4 6" id="KW-1133">Transmembrane helix</keyword>
<dbReference type="Proteomes" id="UP000199451">
    <property type="component" value="Unassembled WGS sequence"/>
</dbReference>
<dbReference type="PANTHER" id="PTHR21716:SF4">
    <property type="entry name" value="TRANSMEMBRANE PROTEIN 245"/>
    <property type="match status" value="1"/>
</dbReference>
<accession>A0A1G9TL96</accession>
<feature type="transmembrane region" description="Helical" evidence="6">
    <location>
        <begin position="208"/>
        <end position="229"/>
    </location>
</feature>
<feature type="transmembrane region" description="Helical" evidence="6">
    <location>
        <begin position="241"/>
        <end position="271"/>
    </location>
</feature>
<dbReference type="Pfam" id="PF01594">
    <property type="entry name" value="AI-2E_transport"/>
    <property type="match status" value="1"/>
</dbReference>